<evidence type="ECO:0000313" key="4">
    <source>
        <dbReference type="Proteomes" id="UP000306813"/>
    </source>
</evidence>
<reference evidence="3 4" key="1">
    <citation type="submission" date="2019-05" db="EMBL/GenBank/DDBJ databases">
        <title>Draft genomes of eight strains of Campylobacter helveticus isolated from cats and a dog in New Zealand.</title>
        <authorList>
            <person name="Bojanic K."/>
            <person name="Midwinter A.C."/>
            <person name="Biggs P.J."/>
            <person name="Acke E."/>
            <person name="Cornelius A.J."/>
            <person name="Marshall J.C."/>
        </authorList>
    </citation>
    <scope>NUCLEOTIDE SEQUENCE [LARGE SCALE GENOMIC DNA]</scope>
    <source>
        <strain evidence="3 4">ACP123b</strain>
    </source>
</reference>
<dbReference type="InterPro" id="IPR030395">
    <property type="entry name" value="GP_PDE_dom"/>
</dbReference>
<keyword evidence="1" id="KW-0732">Signal</keyword>
<dbReference type="InterPro" id="IPR017946">
    <property type="entry name" value="PLC-like_Pdiesterase_TIM-brl"/>
</dbReference>
<dbReference type="PANTHER" id="PTHR46211">
    <property type="entry name" value="GLYCEROPHOSPHORYL DIESTER PHOSPHODIESTERASE"/>
    <property type="match status" value="1"/>
</dbReference>
<protein>
    <recommendedName>
        <fullName evidence="2">GP-PDE domain-containing protein</fullName>
    </recommendedName>
</protein>
<gene>
    <name evidence="3" type="ORF">FDW42_04265</name>
</gene>
<accession>A0AAX2UJJ1</accession>
<dbReference type="Proteomes" id="UP000306813">
    <property type="component" value="Unassembled WGS sequence"/>
</dbReference>
<feature type="signal peptide" evidence="1">
    <location>
        <begin position="1"/>
        <end position="15"/>
    </location>
</feature>
<dbReference type="RefSeq" id="WP_082200446.1">
    <property type="nucleotide sequence ID" value="NZ_CAUWMG010000028.1"/>
</dbReference>
<dbReference type="GO" id="GO:0006629">
    <property type="term" value="P:lipid metabolic process"/>
    <property type="evidence" value="ECO:0007669"/>
    <property type="project" value="InterPro"/>
</dbReference>
<dbReference type="KEGG" id="chv:CHELV3228_1532"/>
<dbReference type="Gene3D" id="3.20.20.190">
    <property type="entry name" value="Phosphatidylinositol (PI) phosphodiesterase"/>
    <property type="match status" value="1"/>
</dbReference>
<feature type="domain" description="GP-PDE" evidence="2">
    <location>
        <begin position="17"/>
        <end position="269"/>
    </location>
</feature>
<organism evidence="3 4">
    <name type="scientific">Campylobacter helveticus</name>
    <dbReference type="NCBI Taxonomy" id="28898"/>
    <lineage>
        <taxon>Bacteria</taxon>
        <taxon>Pseudomonadati</taxon>
        <taxon>Campylobacterota</taxon>
        <taxon>Epsilonproteobacteria</taxon>
        <taxon>Campylobacterales</taxon>
        <taxon>Campylobacteraceae</taxon>
        <taxon>Campylobacter</taxon>
    </lineage>
</organism>
<name>A0AAX2UJJ1_9BACT</name>
<dbReference type="PROSITE" id="PS51704">
    <property type="entry name" value="GP_PDE"/>
    <property type="match status" value="1"/>
</dbReference>
<dbReference type="GO" id="GO:0008081">
    <property type="term" value="F:phosphoric diester hydrolase activity"/>
    <property type="evidence" value="ECO:0007669"/>
    <property type="project" value="InterPro"/>
</dbReference>
<evidence type="ECO:0000256" key="1">
    <source>
        <dbReference type="SAM" id="SignalP"/>
    </source>
</evidence>
<dbReference type="GeneID" id="52037437"/>
<dbReference type="EMBL" id="VDBS01000034">
    <property type="protein sequence ID" value="TNB57727.1"/>
    <property type="molecule type" value="Genomic_DNA"/>
</dbReference>
<evidence type="ECO:0000259" key="2">
    <source>
        <dbReference type="PROSITE" id="PS51704"/>
    </source>
</evidence>
<evidence type="ECO:0000313" key="3">
    <source>
        <dbReference type="EMBL" id="TNB57727.1"/>
    </source>
</evidence>
<dbReference type="AlphaFoldDB" id="A0AAX2UJJ1"/>
<dbReference type="Pfam" id="PF03009">
    <property type="entry name" value="GDPD"/>
    <property type="match status" value="1"/>
</dbReference>
<proteinExistence type="predicted"/>
<dbReference type="SUPFAM" id="SSF51695">
    <property type="entry name" value="PLC-like phosphodiesterases"/>
    <property type="match status" value="1"/>
</dbReference>
<feature type="chain" id="PRO_5043533568" description="GP-PDE domain-containing protein" evidence="1">
    <location>
        <begin position="16"/>
        <end position="269"/>
    </location>
</feature>
<comment type="caution">
    <text evidence="3">The sequence shown here is derived from an EMBL/GenBank/DDBJ whole genome shotgun (WGS) entry which is preliminary data.</text>
</comment>
<dbReference type="PANTHER" id="PTHR46211:SF10">
    <property type="entry name" value="EXPORTED PROTEIN"/>
    <property type="match status" value="1"/>
</dbReference>
<sequence length="269" mass="31219">MKKLLFLCLCSFALANPIIIAEKAGFKDAPENSLIALKLALKNKADMIHISVQLSKDKKLVLYHYKDLSVLSDKKGKISEFDLKELKKIPLHTKEKIYNSDNLRILSLDEVLKKFPENSFIIEPILNDSNEKEMAKILYESVQKDLERIRIYSKNDKLLLSLNENVPKFAPYSKTFDKFLKAKICRTCETEEIPKTFYAFDFEKEVKILDEENEKSFKLTWDEEAVMCFKQNEGEIFLFNADSTEAYEKAKNLNIDAIFTSKPSLFKDN</sequence>